<accession>A0A919U157</accession>
<organism evidence="11 12">
    <name type="scientific">Cellulomonas chitinilytica</name>
    <dbReference type="NCBI Taxonomy" id="398759"/>
    <lineage>
        <taxon>Bacteria</taxon>
        <taxon>Bacillati</taxon>
        <taxon>Actinomycetota</taxon>
        <taxon>Actinomycetes</taxon>
        <taxon>Micrococcales</taxon>
        <taxon>Cellulomonadaceae</taxon>
        <taxon>Cellulomonas</taxon>
    </lineage>
</organism>
<feature type="binding site" evidence="10">
    <location>
        <position position="86"/>
    </location>
    <ligand>
        <name>Na(+)</name>
        <dbReference type="ChEBI" id="CHEBI:29101"/>
        <note>structural</note>
    </ligand>
</feature>
<proteinExistence type="inferred from homology"/>
<keyword evidence="10" id="KW-0915">Sodium</keyword>
<dbReference type="GO" id="GO:0046872">
    <property type="term" value="F:metal ion binding"/>
    <property type="evidence" value="ECO:0007669"/>
    <property type="project" value="UniProtKB-KW"/>
</dbReference>
<comment type="similarity">
    <text evidence="7 10">Belongs to the fluoride channel Fluc/FEX (TC 1.A.43) family.</text>
</comment>
<feature type="transmembrane region" description="Helical" evidence="10">
    <location>
        <begin position="111"/>
        <end position="135"/>
    </location>
</feature>
<dbReference type="GO" id="GO:0005886">
    <property type="term" value="C:plasma membrane"/>
    <property type="evidence" value="ECO:0007669"/>
    <property type="project" value="UniProtKB-SubCell"/>
</dbReference>
<dbReference type="Pfam" id="PF02537">
    <property type="entry name" value="CRCB"/>
    <property type="match status" value="1"/>
</dbReference>
<dbReference type="PANTHER" id="PTHR28259:SF1">
    <property type="entry name" value="FLUORIDE EXPORT PROTEIN 1-RELATED"/>
    <property type="match status" value="1"/>
</dbReference>
<evidence type="ECO:0000256" key="8">
    <source>
        <dbReference type="ARBA" id="ARBA00035585"/>
    </source>
</evidence>
<keyword evidence="5 10" id="KW-0472">Membrane</keyword>
<gene>
    <name evidence="11" type="primary">crcB_1</name>
    <name evidence="10" type="synonym">crcB</name>
    <name evidence="10" type="synonym">fluC</name>
    <name evidence="11" type="ORF">Cch01nite_17900</name>
</gene>
<feature type="transmembrane region" description="Helical" evidence="10">
    <location>
        <begin position="50"/>
        <end position="68"/>
    </location>
</feature>
<comment type="caution">
    <text evidence="11">The sequence shown here is derived from an EMBL/GenBank/DDBJ whole genome shotgun (WGS) entry which is preliminary data.</text>
</comment>
<keyword evidence="10" id="KW-0479">Metal-binding</keyword>
<evidence type="ECO:0000256" key="2">
    <source>
        <dbReference type="ARBA" id="ARBA00022475"/>
    </source>
</evidence>
<evidence type="ECO:0000313" key="12">
    <source>
        <dbReference type="Proteomes" id="UP000632740"/>
    </source>
</evidence>
<evidence type="ECO:0000256" key="5">
    <source>
        <dbReference type="ARBA" id="ARBA00023136"/>
    </source>
</evidence>
<feature type="transmembrane region" description="Helical" evidence="10">
    <location>
        <begin position="12"/>
        <end position="30"/>
    </location>
</feature>
<evidence type="ECO:0000256" key="3">
    <source>
        <dbReference type="ARBA" id="ARBA00022692"/>
    </source>
</evidence>
<sequence length="145" mass="14877">MSGRPHHTDPRLVAVVAAGGVVGTLARYGLNQVLPHPAGGLPVSTLTENLVGAFLLGVLLESLVRAGAEDRRRRVIRLGVGTGVLGGFTTWSSLAFEVQQLGAGGDVRLAAAYGVGSVVAGFVTCSLGVLLAASLRRPHGTEDDR</sequence>
<keyword evidence="6 10" id="KW-0407">Ion channel</keyword>
<keyword evidence="12" id="KW-1185">Reference proteome</keyword>
<comment type="catalytic activity">
    <reaction evidence="8">
        <text>fluoride(in) = fluoride(out)</text>
        <dbReference type="Rhea" id="RHEA:76159"/>
        <dbReference type="ChEBI" id="CHEBI:17051"/>
    </reaction>
    <physiologicalReaction direction="left-to-right" evidence="8">
        <dbReference type="Rhea" id="RHEA:76160"/>
    </physiologicalReaction>
</comment>
<reference evidence="11" key="1">
    <citation type="submission" date="2021-01" db="EMBL/GenBank/DDBJ databases">
        <title>Whole genome shotgun sequence of Cellulomonas chitinilytica NBRC 110799.</title>
        <authorList>
            <person name="Komaki H."/>
            <person name="Tamura T."/>
        </authorList>
    </citation>
    <scope>NUCLEOTIDE SEQUENCE</scope>
    <source>
        <strain evidence="11">NBRC 110799</strain>
    </source>
</reference>
<evidence type="ECO:0000256" key="10">
    <source>
        <dbReference type="HAMAP-Rule" id="MF_00454"/>
    </source>
</evidence>
<feature type="transmembrane region" description="Helical" evidence="10">
    <location>
        <begin position="75"/>
        <end position="96"/>
    </location>
</feature>
<keyword evidence="4 10" id="KW-1133">Transmembrane helix</keyword>
<evidence type="ECO:0000256" key="9">
    <source>
        <dbReference type="ARBA" id="ARBA00049940"/>
    </source>
</evidence>
<dbReference type="RefSeq" id="WP_203751624.1">
    <property type="nucleotide sequence ID" value="NZ_BONK01000005.1"/>
</dbReference>
<dbReference type="HAMAP" id="MF_00454">
    <property type="entry name" value="FluC"/>
    <property type="match status" value="1"/>
</dbReference>
<dbReference type="GO" id="GO:0062054">
    <property type="term" value="F:fluoride channel activity"/>
    <property type="evidence" value="ECO:0007669"/>
    <property type="project" value="UniProtKB-UniRule"/>
</dbReference>
<dbReference type="EMBL" id="BONK01000005">
    <property type="protein sequence ID" value="GIG21066.1"/>
    <property type="molecule type" value="Genomic_DNA"/>
</dbReference>
<comment type="activity regulation">
    <text evidence="10">Na(+) is not transported, but it plays an essential structural role and its presence is essential for fluoride channel function.</text>
</comment>
<dbReference type="PANTHER" id="PTHR28259">
    <property type="entry name" value="FLUORIDE EXPORT PROTEIN 1-RELATED"/>
    <property type="match status" value="1"/>
</dbReference>
<dbReference type="Proteomes" id="UP000632740">
    <property type="component" value="Unassembled WGS sequence"/>
</dbReference>
<evidence type="ECO:0000256" key="6">
    <source>
        <dbReference type="ARBA" id="ARBA00023303"/>
    </source>
</evidence>
<comment type="function">
    <text evidence="9 10">Fluoride-specific ion channel. Important for reducing fluoride concentration in the cell, thus reducing its toxicity.</text>
</comment>
<evidence type="ECO:0000313" key="11">
    <source>
        <dbReference type="EMBL" id="GIG21066.1"/>
    </source>
</evidence>
<keyword evidence="3 10" id="KW-0812">Transmembrane</keyword>
<evidence type="ECO:0000256" key="4">
    <source>
        <dbReference type="ARBA" id="ARBA00022989"/>
    </source>
</evidence>
<dbReference type="AlphaFoldDB" id="A0A919U157"/>
<name>A0A919U157_9CELL</name>
<dbReference type="InterPro" id="IPR003691">
    <property type="entry name" value="FluC"/>
</dbReference>
<keyword evidence="10" id="KW-0406">Ion transport</keyword>
<keyword evidence="10" id="KW-0813">Transport</keyword>
<evidence type="ECO:0000256" key="7">
    <source>
        <dbReference type="ARBA" id="ARBA00035120"/>
    </source>
</evidence>
<evidence type="ECO:0000256" key="1">
    <source>
        <dbReference type="ARBA" id="ARBA00004651"/>
    </source>
</evidence>
<comment type="subcellular location">
    <subcellularLocation>
        <location evidence="1 10">Cell membrane</location>
        <topology evidence="1 10">Multi-pass membrane protein</topology>
    </subcellularLocation>
</comment>
<keyword evidence="2 10" id="KW-1003">Cell membrane</keyword>
<protein>
    <recommendedName>
        <fullName evidence="10">Fluoride-specific ion channel FluC</fullName>
    </recommendedName>
</protein>
<feature type="binding site" evidence="10">
    <location>
        <position position="89"/>
    </location>
    <ligand>
        <name>Na(+)</name>
        <dbReference type="ChEBI" id="CHEBI:29101"/>
        <note>structural</note>
    </ligand>
</feature>
<dbReference type="GO" id="GO:0140114">
    <property type="term" value="P:cellular detoxification of fluoride"/>
    <property type="evidence" value="ECO:0007669"/>
    <property type="project" value="UniProtKB-UniRule"/>
</dbReference>